<keyword evidence="1" id="KW-0812">Transmembrane</keyword>
<accession>A0ABT9YUQ7</accession>
<proteinExistence type="predicted"/>
<sequence>MRSMKVYIIGSIVTDIILIGYLFTLLDSIGIGFFLLLSILLLAGSFLSVYFMKKNS</sequence>
<evidence type="ECO:0000256" key="1">
    <source>
        <dbReference type="SAM" id="Phobius"/>
    </source>
</evidence>
<dbReference type="RefSeq" id="WP_170944407.1">
    <property type="nucleotide sequence ID" value="NZ_CADEPK010000023.1"/>
</dbReference>
<protein>
    <submittedName>
        <fullName evidence="2">Uncharacterized protein</fullName>
    </submittedName>
</protein>
<evidence type="ECO:0000313" key="2">
    <source>
        <dbReference type="EMBL" id="MDQ0223718.1"/>
    </source>
</evidence>
<gene>
    <name evidence="2" type="ORF">J2S02_000040</name>
</gene>
<evidence type="ECO:0000313" key="3">
    <source>
        <dbReference type="Proteomes" id="UP001232245"/>
    </source>
</evidence>
<keyword evidence="3" id="KW-1185">Reference proteome</keyword>
<dbReference type="EMBL" id="JAUSTZ010000001">
    <property type="protein sequence ID" value="MDQ0223718.1"/>
    <property type="molecule type" value="Genomic_DNA"/>
</dbReference>
<reference evidence="2 3" key="1">
    <citation type="submission" date="2023-07" db="EMBL/GenBank/DDBJ databases">
        <title>Genomic Encyclopedia of Type Strains, Phase IV (KMG-IV): sequencing the most valuable type-strain genomes for metagenomic binning, comparative biology and taxonomic classification.</title>
        <authorList>
            <person name="Goeker M."/>
        </authorList>
    </citation>
    <scope>NUCLEOTIDE SEQUENCE [LARGE SCALE GENOMIC DNA]</scope>
    <source>
        <strain evidence="2 3">DSM 17723</strain>
    </source>
</reference>
<comment type="caution">
    <text evidence="2">The sequence shown here is derived from an EMBL/GenBank/DDBJ whole genome shotgun (WGS) entry which is preliminary data.</text>
</comment>
<dbReference type="Proteomes" id="UP001232245">
    <property type="component" value="Unassembled WGS sequence"/>
</dbReference>
<organism evidence="2 3">
    <name type="scientific">Metabacillus niabensis</name>
    <dbReference type="NCBI Taxonomy" id="324854"/>
    <lineage>
        <taxon>Bacteria</taxon>
        <taxon>Bacillati</taxon>
        <taxon>Bacillota</taxon>
        <taxon>Bacilli</taxon>
        <taxon>Bacillales</taxon>
        <taxon>Bacillaceae</taxon>
        <taxon>Metabacillus</taxon>
    </lineage>
</organism>
<name>A0ABT9YUQ7_9BACI</name>
<keyword evidence="1" id="KW-1133">Transmembrane helix</keyword>
<keyword evidence="1" id="KW-0472">Membrane</keyword>
<feature type="transmembrane region" description="Helical" evidence="1">
    <location>
        <begin position="7"/>
        <end position="25"/>
    </location>
</feature>
<feature type="transmembrane region" description="Helical" evidence="1">
    <location>
        <begin position="31"/>
        <end position="52"/>
    </location>
</feature>